<gene>
    <name evidence="2" type="ORF">NBRC116585_01920</name>
</gene>
<protein>
    <submittedName>
        <fullName evidence="2">Uncharacterized protein</fullName>
    </submittedName>
</protein>
<evidence type="ECO:0000256" key="1">
    <source>
        <dbReference type="SAM" id="SignalP"/>
    </source>
</evidence>
<feature type="signal peptide" evidence="1">
    <location>
        <begin position="1"/>
        <end position="20"/>
    </location>
</feature>
<evidence type="ECO:0000313" key="2">
    <source>
        <dbReference type="EMBL" id="GAA6144075.1"/>
    </source>
</evidence>
<keyword evidence="3" id="KW-1185">Reference proteome</keyword>
<proteinExistence type="predicted"/>
<accession>A0ABP9ZVB8</accession>
<name>A0ABP9ZVB8_9GAMM</name>
<sequence>MKLKTLKLVTLVAASFFALAAQAELSEKQVERWVASLEPVQEWIEKNQDKVNKQNLMKPGKDGMSGMFDNALNELKNAGLLEDFNGLVKEQGYASSEAWADDSGEITLAYLASSMEGKIPSRASIEKQLAQVDGSPLPAASKEMMRNMLQGTLSMIKDVEAVPAGDKKLIQPYVQQIEQRFGHAHQ</sequence>
<reference evidence="2 3" key="1">
    <citation type="submission" date="2024-04" db="EMBL/GenBank/DDBJ databases">
        <title>Draft genome sequence of Thalassolituus maritimus NBRC 116585.</title>
        <authorList>
            <person name="Miyakawa T."/>
            <person name="Kusuya Y."/>
            <person name="Miura T."/>
        </authorList>
    </citation>
    <scope>NUCLEOTIDE SEQUENCE [LARGE SCALE GENOMIC DNA]</scope>
    <source>
        <strain evidence="2 3">5NW40-0001</strain>
    </source>
</reference>
<organism evidence="2 3">
    <name type="scientific">Thalassolituus maritimus</name>
    <dbReference type="NCBI Taxonomy" id="484498"/>
    <lineage>
        <taxon>Bacteria</taxon>
        <taxon>Pseudomonadati</taxon>
        <taxon>Pseudomonadota</taxon>
        <taxon>Gammaproteobacteria</taxon>
        <taxon>Oceanospirillales</taxon>
        <taxon>Oceanospirillaceae</taxon>
        <taxon>Thalassolituus</taxon>
    </lineage>
</organism>
<keyword evidence="1" id="KW-0732">Signal</keyword>
<dbReference type="EMBL" id="BAABWH010000001">
    <property type="protein sequence ID" value="GAA6144075.1"/>
    <property type="molecule type" value="Genomic_DNA"/>
</dbReference>
<evidence type="ECO:0000313" key="3">
    <source>
        <dbReference type="Proteomes" id="UP001481413"/>
    </source>
</evidence>
<comment type="caution">
    <text evidence="2">The sequence shown here is derived from an EMBL/GenBank/DDBJ whole genome shotgun (WGS) entry which is preliminary data.</text>
</comment>
<dbReference type="Proteomes" id="UP001481413">
    <property type="component" value="Unassembled WGS sequence"/>
</dbReference>
<dbReference type="RefSeq" id="WP_353293023.1">
    <property type="nucleotide sequence ID" value="NZ_BAABWH010000001.1"/>
</dbReference>
<feature type="chain" id="PRO_5045631969" evidence="1">
    <location>
        <begin position="21"/>
        <end position="186"/>
    </location>
</feature>